<evidence type="ECO:0000313" key="3">
    <source>
        <dbReference type="Proteomes" id="UP000029121"/>
    </source>
</evidence>
<keyword evidence="3" id="KW-1185">Reference proteome</keyword>
<dbReference type="AlphaFoldDB" id="R0H4J0"/>
<evidence type="ECO:0000313" key="2">
    <source>
        <dbReference type="EMBL" id="EOA19605.1"/>
    </source>
</evidence>
<dbReference type="Proteomes" id="UP000029121">
    <property type="component" value="Unassembled WGS sequence"/>
</dbReference>
<feature type="region of interest" description="Disordered" evidence="1">
    <location>
        <begin position="30"/>
        <end position="72"/>
    </location>
</feature>
<accession>R0H4J0</accession>
<sequence length="72" mass="8467">MMHTLSTSPRKILSLLLSSASQTVQCRIQKPNQRPTQAHLQEERIRPHLQNETTRPHLQQDRTQRLCLKHYG</sequence>
<gene>
    <name evidence="2" type="ORF">CARUB_v10002856mg</name>
</gene>
<name>R0H4J0_9BRAS</name>
<organism evidence="2 3">
    <name type="scientific">Capsella rubella</name>
    <dbReference type="NCBI Taxonomy" id="81985"/>
    <lineage>
        <taxon>Eukaryota</taxon>
        <taxon>Viridiplantae</taxon>
        <taxon>Streptophyta</taxon>
        <taxon>Embryophyta</taxon>
        <taxon>Tracheophyta</taxon>
        <taxon>Spermatophyta</taxon>
        <taxon>Magnoliopsida</taxon>
        <taxon>eudicotyledons</taxon>
        <taxon>Gunneridae</taxon>
        <taxon>Pentapetalae</taxon>
        <taxon>rosids</taxon>
        <taxon>malvids</taxon>
        <taxon>Brassicales</taxon>
        <taxon>Brassicaceae</taxon>
        <taxon>Camelineae</taxon>
        <taxon>Capsella</taxon>
    </lineage>
</organism>
<feature type="compositionally biased region" description="Polar residues" evidence="1">
    <location>
        <begin position="30"/>
        <end position="39"/>
    </location>
</feature>
<evidence type="ECO:0000256" key="1">
    <source>
        <dbReference type="SAM" id="MobiDB-lite"/>
    </source>
</evidence>
<protein>
    <submittedName>
        <fullName evidence="2">Uncharacterized protein</fullName>
    </submittedName>
</protein>
<dbReference type="EMBL" id="KB870810">
    <property type="protein sequence ID" value="EOA19605.1"/>
    <property type="molecule type" value="Genomic_DNA"/>
</dbReference>
<reference evidence="3" key="1">
    <citation type="journal article" date="2013" name="Nat. Genet.">
        <title>The Capsella rubella genome and the genomic consequences of rapid mating system evolution.</title>
        <authorList>
            <person name="Slotte T."/>
            <person name="Hazzouri K.M."/>
            <person name="Agren J.A."/>
            <person name="Koenig D."/>
            <person name="Maumus F."/>
            <person name="Guo Y.L."/>
            <person name="Steige K."/>
            <person name="Platts A.E."/>
            <person name="Escobar J.S."/>
            <person name="Newman L.K."/>
            <person name="Wang W."/>
            <person name="Mandakova T."/>
            <person name="Vello E."/>
            <person name="Smith L.M."/>
            <person name="Henz S.R."/>
            <person name="Steffen J."/>
            <person name="Takuno S."/>
            <person name="Brandvain Y."/>
            <person name="Coop G."/>
            <person name="Andolfatto P."/>
            <person name="Hu T.T."/>
            <person name="Blanchette M."/>
            <person name="Clark R.M."/>
            <person name="Quesneville H."/>
            <person name="Nordborg M."/>
            <person name="Gaut B.S."/>
            <person name="Lysak M.A."/>
            <person name="Jenkins J."/>
            <person name="Grimwood J."/>
            <person name="Chapman J."/>
            <person name="Prochnik S."/>
            <person name="Shu S."/>
            <person name="Rokhsar D."/>
            <person name="Schmutz J."/>
            <person name="Weigel D."/>
            <person name="Wright S.I."/>
        </authorList>
    </citation>
    <scope>NUCLEOTIDE SEQUENCE [LARGE SCALE GENOMIC DNA]</scope>
    <source>
        <strain evidence="3">cv. Monte Gargano</strain>
    </source>
</reference>
<proteinExistence type="predicted"/>
<feature type="compositionally biased region" description="Basic and acidic residues" evidence="1">
    <location>
        <begin position="54"/>
        <end position="64"/>
    </location>
</feature>